<keyword evidence="1" id="KW-0812">Transmembrane</keyword>
<keyword evidence="3" id="KW-1185">Reference proteome</keyword>
<keyword evidence="1" id="KW-0472">Membrane</keyword>
<evidence type="ECO:0000313" key="3">
    <source>
        <dbReference type="Proteomes" id="UP000314294"/>
    </source>
</evidence>
<protein>
    <submittedName>
        <fullName evidence="2">Uncharacterized protein</fullName>
    </submittedName>
</protein>
<dbReference type="EMBL" id="SRLO01000200">
    <property type="protein sequence ID" value="TNN67642.1"/>
    <property type="molecule type" value="Genomic_DNA"/>
</dbReference>
<sequence>MGKSKVIAGSHFGIFTKPAGHCGGQTHRVLPLLRQVGVQLSRWAVKSSSFNNWCLFQAHWLIYLSYCKVPFSTISSWSVCFSICTFLRNGTPFLFHCYCDCIICHLVVFFHLFVCCVFIFFFFTSSFCRGLFNLIDIRFIRSTSSRVIRLENVVHRPPAVHQVQGHRRDRVAGREEGQHLLCAAASIERDEAHAGNVYGDLRTDGLVNGAFMSKTKHFLFILDQKKTFLSP</sequence>
<organism evidence="2 3">
    <name type="scientific">Liparis tanakae</name>
    <name type="common">Tanaka's snailfish</name>
    <dbReference type="NCBI Taxonomy" id="230148"/>
    <lineage>
        <taxon>Eukaryota</taxon>
        <taxon>Metazoa</taxon>
        <taxon>Chordata</taxon>
        <taxon>Craniata</taxon>
        <taxon>Vertebrata</taxon>
        <taxon>Euteleostomi</taxon>
        <taxon>Actinopterygii</taxon>
        <taxon>Neopterygii</taxon>
        <taxon>Teleostei</taxon>
        <taxon>Neoteleostei</taxon>
        <taxon>Acanthomorphata</taxon>
        <taxon>Eupercaria</taxon>
        <taxon>Perciformes</taxon>
        <taxon>Cottioidei</taxon>
        <taxon>Cottales</taxon>
        <taxon>Liparidae</taxon>
        <taxon>Liparis</taxon>
    </lineage>
</organism>
<gene>
    <name evidence="2" type="ORF">EYF80_022106</name>
</gene>
<name>A0A4Z2HS57_9TELE</name>
<proteinExistence type="predicted"/>
<dbReference type="AlphaFoldDB" id="A0A4Z2HS57"/>
<feature type="transmembrane region" description="Helical" evidence="1">
    <location>
        <begin position="106"/>
        <end position="132"/>
    </location>
</feature>
<accession>A0A4Z2HS57</accession>
<evidence type="ECO:0000256" key="1">
    <source>
        <dbReference type="SAM" id="Phobius"/>
    </source>
</evidence>
<keyword evidence="1" id="KW-1133">Transmembrane helix</keyword>
<comment type="caution">
    <text evidence="2">The sequence shown here is derived from an EMBL/GenBank/DDBJ whole genome shotgun (WGS) entry which is preliminary data.</text>
</comment>
<reference evidence="2 3" key="1">
    <citation type="submission" date="2019-03" db="EMBL/GenBank/DDBJ databases">
        <title>First draft genome of Liparis tanakae, snailfish: a comprehensive survey of snailfish specific genes.</title>
        <authorList>
            <person name="Kim W."/>
            <person name="Song I."/>
            <person name="Jeong J.-H."/>
            <person name="Kim D."/>
            <person name="Kim S."/>
            <person name="Ryu S."/>
            <person name="Song J.Y."/>
            <person name="Lee S.K."/>
        </authorList>
    </citation>
    <scope>NUCLEOTIDE SEQUENCE [LARGE SCALE GENOMIC DNA]</scope>
    <source>
        <tissue evidence="2">Muscle</tissue>
    </source>
</reference>
<evidence type="ECO:0000313" key="2">
    <source>
        <dbReference type="EMBL" id="TNN67642.1"/>
    </source>
</evidence>
<dbReference type="Proteomes" id="UP000314294">
    <property type="component" value="Unassembled WGS sequence"/>
</dbReference>